<comment type="similarity">
    <text evidence="1">Belongs to the CvfB family.</text>
</comment>
<dbReference type="Pfam" id="PF13509">
    <property type="entry name" value="S1_2"/>
    <property type="match status" value="1"/>
</dbReference>
<dbReference type="EMBL" id="VKID01000001">
    <property type="protein sequence ID" value="TRY00253.1"/>
    <property type="molecule type" value="Genomic_DNA"/>
</dbReference>
<evidence type="ECO:0000259" key="3">
    <source>
        <dbReference type="Pfam" id="PF17783"/>
    </source>
</evidence>
<evidence type="ECO:0000313" key="6">
    <source>
        <dbReference type="Proteomes" id="UP000315938"/>
    </source>
</evidence>
<sequence length="283" mass="31856">MKLKIGQLNELQVVRKTDIAYLLKSSDGEEVFLHQNESDHRKLEPGQFVDAFLYFDAKGRLAVTLHEPYVTAGNPGVLKVVAVKPGLGVFLDLGISKDVLLSKDDLPVDESLWPQVDDQVYVDLRVKARLTARPIPYNEIRLITGNLNVGDEVSGFVQVIGNIGYFILTDEFNLVLVKKSNVRKAYRLGEILKVKITYETPSGYEGSLIDFKEVVRVDDSKLIMDVLEKEGGRMPYDATTDSETIQKVFGLSRKSFKRALGLLYKERKVKFEGNETILVKSNE</sequence>
<dbReference type="RefSeq" id="WP_064212176.1">
    <property type="nucleotide sequence ID" value="NZ_JACAOE010000001.1"/>
</dbReference>
<dbReference type="InterPro" id="IPR036388">
    <property type="entry name" value="WH-like_DNA-bd_sf"/>
</dbReference>
<dbReference type="PIRSF" id="PIRSF012524">
    <property type="entry name" value="YitL_S1"/>
    <property type="match status" value="1"/>
</dbReference>
<organism evidence="5 6">
    <name type="scientific">Acholeplasma laidlawii</name>
    <dbReference type="NCBI Taxonomy" id="2148"/>
    <lineage>
        <taxon>Bacteria</taxon>
        <taxon>Bacillati</taxon>
        <taxon>Mycoplasmatota</taxon>
        <taxon>Mollicutes</taxon>
        <taxon>Acholeplasmatales</taxon>
        <taxon>Acholeplasmataceae</taxon>
        <taxon>Acholeplasma</taxon>
    </lineage>
</organism>
<dbReference type="InterPro" id="IPR048588">
    <property type="entry name" value="CvfB_S1_2nd"/>
</dbReference>
<protein>
    <recommendedName>
        <fullName evidence="7">RNA-binding protein</fullName>
    </recommendedName>
</protein>
<dbReference type="Pfam" id="PF17783">
    <property type="entry name" value="WHD_CvfB"/>
    <property type="match status" value="1"/>
</dbReference>
<evidence type="ECO:0000313" key="5">
    <source>
        <dbReference type="EMBL" id="TRY00253.1"/>
    </source>
</evidence>
<dbReference type="InterPro" id="IPR014464">
    <property type="entry name" value="CvfB_fam"/>
</dbReference>
<dbReference type="Gene3D" id="2.40.50.140">
    <property type="entry name" value="Nucleic acid-binding proteins"/>
    <property type="match status" value="1"/>
</dbReference>
<evidence type="ECO:0008006" key="7">
    <source>
        <dbReference type="Google" id="ProtNLM"/>
    </source>
</evidence>
<reference evidence="5 6" key="1">
    <citation type="submission" date="2019-07" db="EMBL/GenBank/DDBJ databases">
        <title>Genome sequence of Acholeplasma laidlawii strain with increased resistance to erythromycin.</title>
        <authorList>
            <person name="Medvedeva E.S."/>
            <person name="Baranova N.B."/>
            <person name="Siniagina M.N."/>
            <person name="Mouzykantov A."/>
            <person name="Chernova O.A."/>
            <person name="Chernov V.M."/>
        </authorList>
    </citation>
    <scope>NUCLEOTIDE SEQUENCE [LARGE SCALE GENOMIC DNA]</scope>
    <source>
        <strain evidence="5 6">PG8REry</strain>
    </source>
</reference>
<dbReference type="Proteomes" id="UP000315938">
    <property type="component" value="Unassembled WGS sequence"/>
</dbReference>
<evidence type="ECO:0000259" key="2">
    <source>
        <dbReference type="Pfam" id="PF13509"/>
    </source>
</evidence>
<dbReference type="InterPro" id="IPR039566">
    <property type="entry name" value="CvfB_S1_st"/>
</dbReference>
<dbReference type="PANTHER" id="PTHR37296">
    <property type="entry name" value="CONSERVED VIRULENCE FACTOR B"/>
    <property type="match status" value="1"/>
</dbReference>
<feature type="domain" description="Conserved virulence factor B-like winged helix" evidence="3">
    <location>
        <begin position="222"/>
        <end position="278"/>
    </location>
</feature>
<dbReference type="PANTHER" id="PTHR37296:SF1">
    <property type="entry name" value="CONSERVED VIRULENCE FACTOR B"/>
    <property type="match status" value="1"/>
</dbReference>
<dbReference type="Pfam" id="PF21191">
    <property type="entry name" value="CvfB_1st"/>
    <property type="match status" value="1"/>
</dbReference>
<proteinExistence type="inferred from homology"/>
<evidence type="ECO:0000256" key="1">
    <source>
        <dbReference type="PIRNR" id="PIRNR012524"/>
    </source>
</evidence>
<accession>A0A553IJ80</accession>
<dbReference type="InterPro" id="IPR012340">
    <property type="entry name" value="NA-bd_OB-fold"/>
</dbReference>
<feature type="domain" description="Conserved virulence factor B first S1" evidence="2">
    <location>
        <begin position="5"/>
        <end position="65"/>
    </location>
</feature>
<gene>
    <name evidence="5" type="ORF">FNV44_04175</name>
</gene>
<comment type="caution">
    <text evidence="5">The sequence shown here is derived from an EMBL/GenBank/DDBJ whole genome shotgun (WGS) entry which is preliminary data.</text>
</comment>
<dbReference type="InterPro" id="IPR040764">
    <property type="entry name" value="CvfB_WH"/>
</dbReference>
<evidence type="ECO:0000259" key="4">
    <source>
        <dbReference type="Pfam" id="PF21191"/>
    </source>
</evidence>
<dbReference type="AlphaFoldDB" id="A0A553IJ80"/>
<feature type="domain" description="Conserved virulence factor B second S1" evidence="4">
    <location>
        <begin position="79"/>
        <end position="128"/>
    </location>
</feature>
<dbReference type="Gene3D" id="1.10.10.10">
    <property type="entry name" value="Winged helix-like DNA-binding domain superfamily/Winged helix DNA-binding domain"/>
    <property type="match status" value="1"/>
</dbReference>
<name>A0A553IJ80_ACHLA</name>